<proteinExistence type="predicted"/>
<comment type="caution">
    <text evidence="2">The sequence shown here is derived from an EMBL/GenBank/DDBJ whole genome shotgun (WGS) entry which is preliminary data.</text>
</comment>
<gene>
    <name evidence="2" type="ORF">OIU84_013362</name>
</gene>
<dbReference type="EMBL" id="JAPFFJ010000017">
    <property type="protein sequence ID" value="KAJ6405391.1"/>
    <property type="molecule type" value="Genomic_DNA"/>
</dbReference>
<keyword evidence="3" id="KW-1185">Reference proteome</keyword>
<reference evidence="2 3" key="1">
    <citation type="journal article" date="2023" name="Int. J. Mol. Sci.">
        <title>De Novo Assembly and Annotation of 11 Diverse Shrub Willow (Salix) Genomes Reveals Novel Gene Organization in Sex-Linked Regions.</title>
        <authorList>
            <person name="Hyden B."/>
            <person name="Feng K."/>
            <person name="Yates T.B."/>
            <person name="Jawdy S."/>
            <person name="Cereghino C."/>
            <person name="Smart L.B."/>
            <person name="Muchero W."/>
        </authorList>
    </citation>
    <scope>NUCLEOTIDE SEQUENCE [LARGE SCALE GENOMIC DNA]</scope>
    <source>
        <tissue evidence="2">Shoot tip</tissue>
    </source>
</reference>
<evidence type="ECO:0000313" key="3">
    <source>
        <dbReference type="Proteomes" id="UP001162972"/>
    </source>
</evidence>
<feature type="region of interest" description="Disordered" evidence="1">
    <location>
        <begin position="24"/>
        <end position="86"/>
    </location>
</feature>
<sequence>MAGEEGMRNGEGTEEIVHPLKIEAMDNGFGNDGGEASSGSSEGLRTYKRRRNMRSNLNGKGQEDGKSLKEAGSRLADQPIKNDSRDHLRAESCFFESFK</sequence>
<feature type="compositionally biased region" description="Basic and acidic residues" evidence="1">
    <location>
        <begin position="61"/>
        <end position="72"/>
    </location>
</feature>
<protein>
    <submittedName>
        <fullName evidence="2">Uncharacterized protein</fullName>
    </submittedName>
</protein>
<evidence type="ECO:0000256" key="1">
    <source>
        <dbReference type="SAM" id="MobiDB-lite"/>
    </source>
</evidence>
<name>A0AAD6JHS2_9ROSI</name>
<evidence type="ECO:0000313" key="2">
    <source>
        <dbReference type="EMBL" id="KAJ6405391.1"/>
    </source>
</evidence>
<accession>A0AAD6JHS2</accession>
<dbReference type="Proteomes" id="UP001162972">
    <property type="component" value="Chromosome 2"/>
</dbReference>
<organism evidence="2 3">
    <name type="scientific">Salix udensis</name>
    <dbReference type="NCBI Taxonomy" id="889485"/>
    <lineage>
        <taxon>Eukaryota</taxon>
        <taxon>Viridiplantae</taxon>
        <taxon>Streptophyta</taxon>
        <taxon>Embryophyta</taxon>
        <taxon>Tracheophyta</taxon>
        <taxon>Spermatophyta</taxon>
        <taxon>Magnoliopsida</taxon>
        <taxon>eudicotyledons</taxon>
        <taxon>Gunneridae</taxon>
        <taxon>Pentapetalae</taxon>
        <taxon>rosids</taxon>
        <taxon>fabids</taxon>
        <taxon>Malpighiales</taxon>
        <taxon>Salicaceae</taxon>
        <taxon>Saliceae</taxon>
        <taxon>Salix</taxon>
    </lineage>
</organism>
<dbReference type="AlphaFoldDB" id="A0AAD6JHS2"/>
<feature type="compositionally biased region" description="Low complexity" evidence="1">
    <location>
        <begin position="34"/>
        <end position="43"/>
    </location>
</feature>